<gene>
    <name evidence="2" type="ORF">POTOM_015972</name>
</gene>
<reference evidence="2" key="1">
    <citation type="journal article" date="2020" name="bioRxiv">
        <title>Hybrid origin of Populus tomentosa Carr. identified through genome sequencing and phylogenomic analysis.</title>
        <authorList>
            <person name="An X."/>
            <person name="Gao K."/>
            <person name="Chen Z."/>
            <person name="Li J."/>
            <person name="Yang X."/>
            <person name="Yang X."/>
            <person name="Zhou J."/>
            <person name="Guo T."/>
            <person name="Zhao T."/>
            <person name="Huang S."/>
            <person name="Miao D."/>
            <person name="Khan W.U."/>
            <person name="Rao P."/>
            <person name="Ye M."/>
            <person name="Lei B."/>
            <person name="Liao W."/>
            <person name="Wang J."/>
            <person name="Ji L."/>
            <person name="Li Y."/>
            <person name="Guo B."/>
            <person name="Mustafa N.S."/>
            <person name="Li S."/>
            <person name="Yun Q."/>
            <person name="Keller S.R."/>
            <person name="Mao J."/>
            <person name="Zhang R."/>
            <person name="Strauss S.H."/>
        </authorList>
    </citation>
    <scope>NUCLEOTIDE SEQUENCE</scope>
    <source>
        <strain evidence="2">GM15</strain>
        <tissue evidence="2">Leaf</tissue>
    </source>
</reference>
<dbReference type="Proteomes" id="UP000886885">
    <property type="component" value="Chromosome 4A"/>
</dbReference>
<dbReference type="EMBL" id="JAAWWB010000007">
    <property type="protein sequence ID" value="KAG6779579.1"/>
    <property type="molecule type" value="Genomic_DNA"/>
</dbReference>
<sequence length="188" mass="21159">MLKQVGFDQLMCLFAAAYKSEAEAGEALAEAIKTGLVKREDLFVTTKLWNSDHGHAVEACRDSSKKLQLDYLDLYLIHFPIATKHIGAYNTLFYCYFIYLYKSEMDETLNVDSSFWKEMPNFLLCLHAHRKAGHLGDALGGAVANTELFGSLSCLDDPVLKGLAEKHKKTMAWIVLLWASNETQSSRD</sequence>
<dbReference type="Pfam" id="PF00248">
    <property type="entry name" value="Aldo_ket_red"/>
    <property type="match status" value="1"/>
</dbReference>
<keyword evidence="3" id="KW-1185">Reference proteome</keyword>
<dbReference type="PANTHER" id="PTHR11732">
    <property type="entry name" value="ALDO/KETO REDUCTASE"/>
    <property type="match status" value="1"/>
</dbReference>
<proteinExistence type="predicted"/>
<feature type="domain" description="NADP-dependent oxidoreductase" evidence="1">
    <location>
        <begin position="15"/>
        <end position="89"/>
    </location>
</feature>
<dbReference type="AlphaFoldDB" id="A0A8X8A0U3"/>
<evidence type="ECO:0000313" key="3">
    <source>
        <dbReference type="Proteomes" id="UP000886885"/>
    </source>
</evidence>
<evidence type="ECO:0000313" key="2">
    <source>
        <dbReference type="EMBL" id="KAG6779579.1"/>
    </source>
</evidence>
<evidence type="ECO:0000259" key="1">
    <source>
        <dbReference type="Pfam" id="PF00248"/>
    </source>
</evidence>
<accession>A0A8X8A0U3</accession>
<dbReference type="InterPro" id="IPR020471">
    <property type="entry name" value="AKR"/>
</dbReference>
<organism evidence="2 3">
    <name type="scientific">Populus tomentosa</name>
    <name type="common">Chinese white poplar</name>
    <dbReference type="NCBI Taxonomy" id="118781"/>
    <lineage>
        <taxon>Eukaryota</taxon>
        <taxon>Viridiplantae</taxon>
        <taxon>Streptophyta</taxon>
        <taxon>Embryophyta</taxon>
        <taxon>Tracheophyta</taxon>
        <taxon>Spermatophyta</taxon>
        <taxon>Magnoliopsida</taxon>
        <taxon>eudicotyledons</taxon>
        <taxon>Gunneridae</taxon>
        <taxon>Pentapetalae</taxon>
        <taxon>rosids</taxon>
        <taxon>fabids</taxon>
        <taxon>Malpighiales</taxon>
        <taxon>Salicaceae</taxon>
        <taxon>Saliceae</taxon>
        <taxon>Populus</taxon>
    </lineage>
</organism>
<name>A0A8X8A0U3_POPTO</name>
<dbReference type="InterPro" id="IPR023210">
    <property type="entry name" value="NADP_OxRdtase_dom"/>
</dbReference>
<dbReference type="GO" id="GO:0016491">
    <property type="term" value="F:oxidoreductase activity"/>
    <property type="evidence" value="ECO:0007669"/>
    <property type="project" value="InterPro"/>
</dbReference>
<dbReference type="OrthoDB" id="416253at2759"/>
<protein>
    <recommendedName>
        <fullName evidence="1">NADP-dependent oxidoreductase domain-containing protein</fullName>
    </recommendedName>
</protein>
<comment type="caution">
    <text evidence="2">The sequence shown here is derived from an EMBL/GenBank/DDBJ whole genome shotgun (WGS) entry which is preliminary data.</text>
</comment>